<dbReference type="SUPFAM" id="SSF57850">
    <property type="entry name" value="RING/U-box"/>
    <property type="match status" value="1"/>
</dbReference>
<dbReference type="InterPro" id="IPR043145">
    <property type="entry name" value="Znf_ZZ_sf"/>
</dbReference>
<keyword evidence="8 15" id="KW-0863">Zinc-finger</keyword>
<evidence type="ECO:0000256" key="3">
    <source>
        <dbReference type="ARBA" id="ARBA00009563"/>
    </source>
</evidence>
<keyword evidence="5 14" id="KW-0963">Cytoplasm</keyword>
<name>A0A8C1W564_CYPCA</name>
<keyword evidence="9" id="KW-0862">Zinc</keyword>
<organism evidence="19 20">
    <name type="scientific">Cyprinus carpio</name>
    <name type="common">Common carp</name>
    <dbReference type="NCBI Taxonomy" id="7962"/>
    <lineage>
        <taxon>Eukaryota</taxon>
        <taxon>Metazoa</taxon>
        <taxon>Chordata</taxon>
        <taxon>Craniata</taxon>
        <taxon>Vertebrata</taxon>
        <taxon>Euteleostomi</taxon>
        <taxon>Actinopterygii</taxon>
        <taxon>Neopterygii</taxon>
        <taxon>Teleostei</taxon>
        <taxon>Ostariophysi</taxon>
        <taxon>Cypriniformes</taxon>
        <taxon>Cyprinidae</taxon>
        <taxon>Cyprininae</taxon>
        <taxon>Cyprinus</taxon>
    </lineage>
</organism>
<dbReference type="GO" id="GO:0005737">
    <property type="term" value="C:cytoplasm"/>
    <property type="evidence" value="ECO:0007669"/>
    <property type="project" value="UniProtKB-SubCell"/>
</dbReference>
<comment type="subcellular location">
    <subcellularLocation>
        <location evidence="1">Cell membrane</location>
    </subcellularLocation>
    <subcellularLocation>
        <location evidence="2 14">Cytoplasm</location>
    </subcellularLocation>
    <subcellularLocation>
        <location evidence="13">Synapse</location>
    </subcellularLocation>
</comment>
<dbReference type="Gene3D" id="3.30.60.90">
    <property type="match status" value="1"/>
</dbReference>
<comment type="similarity">
    <text evidence="3 14">Belongs to the dystrophin family. Dystrobrevin subfamily.</text>
</comment>
<dbReference type="InterPro" id="IPR000433">
    <property type="entry name" value="Znf_ZZ"/>
</dbReference>
<feature type="coiled-coil region" evidence="16">
    <location>
        <begin position="374"/>
        <end position="450"/>
    </location>
</feature>
<evidence type="ECO:0000256" key="10">
    <source>
        <dbReference type="ARBA" id="ARBA00023018"/>
    </source>
</evidence>
<dbReference type="Proteomes" id="UP000694700">
    <property type="component" value="Unplaced"/>
</dbReference>
<evidence type="ECO:0000256" key="4">
    <source>
        <dbReference type="ARBA" id="ARBA00022475"/>
    </source>
</evidence>
<evidence type="ECO:0000256" key="7">
    <source>
        <dbReference type="ARBA" id="ARBA00022723"/>
    </source>
</evidence>
<dbReference type="Ensembl" id="ENSCCRT00015062907.1">
    <property type="protein sequence ID" value="ENSCCRP00015060928.1"/>
    <property type="gene ID" value="ENSCCRG00015022016.1"/>
</dbReference>
<evidence type="ECO:0000256" key="15">
    <source>
        <dbReference type="PROSITE-ProRule" id="PRU00228"/>
    </source>
</evidence>
<dbReference type="InterPro" id="IPR015153">
    <property type="entry name" value="EF-hand_dom_typ1"/>
</dbReference>
<keyword evidence="7" id="KW-0479">Metal-binding</keyword>
<evidence type="ECO:0000256" key="2">
    <source>
        <dbReference type="ARBA" id="ARBA00004496"/>
    </source>
</evidence>
<evidence type="ECO:0000256" key="9">
    <source>
        <dbReference type="ARBA" id="ARBA00022833"/>
    </source>
</evidence>
<keyword evidence="10" id="KW-0770">Synapse</keyword>
<evidence type="ECO:0000256" key="8">
    <source>
        <dbReference type="ARBA" id="ARBA00022771"/>
    </source>
</evidence>
<dbReference type="Pfam" id="PF09068">
    <property type="entry name" value="EF-hand_2"/>
    <property type="match status" value="1"/>
</dbReference>
<evidence type="ECO:0000256" key="13">
    <source>
        <dbReference type="ARBA" id="ARBA00034103"/>
    </source>
</evidence>
<dbReference type="InterPro" id="IPR011992">
    <property type="entry name" value="EF-hand-dom_pair"/>
</dbReference>
<evidence type="ECO:0000313" key="20">
    <source>
        <dbReference type="Proteomes" id="UP000694700"/>
    </source>
</evidence>
<feature type="domain" description="ZZ-type" evidence="18">
    <location>
        <begin position="238"/>
        <end position="294"/>
    </location>
</feature>
<evidence type="ECO:0000313" key="19">
    <source>
        <dbReference type="Ensembl" id="ENSCCRP00015060928.1"/>
    </source>
</evidence>
<dbReference type="PANTHER" id="PTHR12268">
    <property type="entry name" value="E3 UBIQUITIN-PROTEIN LIGASE KCMF1"/>
    <property type="match status" value="1"/>
</dbReference>
<dbReference type="GO" id="GO:0099536">
    <property type="term" value="P:synaptic signaling"/>
    <property type="evidence" value="ECO:0007669"/>
    <property type="project" value="TreeGrafter"/>
</dbReference>
<feature type="region of interest" description="Disordered" evidence="17">
    <location>
        <begin position="459"/>
        <end position="511"/>
    </location>
</feature>
<dbReference type="AlphaFoldDB" id="A0A8C1W564"/>
<protein>
    <recommendedName>
        <fullName evidence="14">Dystrobrevin</fullName>
    </recommendedName>
</protein>
<evidence type="ECO:0000256" key="11">
    <source>
        <dbReference type="ARBA" id="ARBA00023054"/>
    </source>
</evidence>
<dbReference type="FunFam" id="1.10.238.10:FF:000014">
    <property type="entry name" value="Dystrobrevin alpha"/>
    <property type="match status" value="1"/>
</dbReference>
<feature type="compositionally biased region" description="Low complexity" evidence="17">
    <location>
        <begin position="459"/>
        <end position="481"/>
    </location>
</feature>
<dbReference type="SMART" id="SM00291">
    <property type="entry name" value="ZnF_ZZ"/>
    <property type="match status" value="1"/>
</dbReference>
<evidence type="ECO:0000256" key="14">
    <source>
        <dbReference type="PIRNR" id="PIRNR038204"/>
    </source>
</evidence>
<keyword evidence="6" id="KW-0597">Phosphoprotein</keyword>
<dbReference type="PROSITE" id="PS01357">
    <property type="entry name" value="ZF_ZZ_1"/>
    <property type="match status" value="1"/>
</dbReference>
<dbReference type="InterPro" id="IPR015154">
    <property type="entry name" value="EF-hand_dom_typ2"/>
</dbReference>
<evidence type="ECO:0000256" key="6">
    <source>
        <dbReference type="ARBA" id="ARBA00022553"/>
    </source>
</evidence>
<dbReference type="SUPFAM" id="SSF47473">
    <property type="entry name" value="EF-hand"/>
    <property type="match status" value="2"/>
</dbReference>
<dbReference type="PROSITE" id="PS50135">
    <property type="entry name" value="ZF_ZZ_2"/>
    <property type="match status" value="1"/>
</dbReference>
<evidence type="ECO:0000256" key="16">
    <source>
        <dbReference type="SAM" id="Coils"/>
    </source>
</evidence>
<dbReference type="GO" id="GO:0008270">
    <property type="term" value="F:zinc ion binding"/>
    <property type="evidence" value="ECO:0007669"/>
    <property type="project" value="UniProtKB-KW"/>
</dbReference>
<feature type="compositionally biased region" description="Low complexity" evidence="17">
    <location>
        <begin position="492"/>
        <end position="507"/>
    </location>
</feature>
<dbReference type="FunFam" id="3.30.60.90:FF:000002">
    <property type="entry name" value="Dystrobrevin alpha"/>
    <property type="match status" value="1"/>
</dbReference>
<dbReference type="GO" id="GO:0045202">
    <property type="term" value="C:synapse"/>
    <property type="evidence" value="ECO:0007669"/>
    <property type="project" value="UniProtKB-SubCell"/>
</dbReference>
<proteinExistence type="inferred from homology"/>
<dbReference type="CDD" id="cd16249">
    <property type="entry name" value="EFh_DTNA"/>
    <property type="match status" value="1"/>
</dbReference>
<keyword evidence="4" id="KW-1003">Cell membrane</keyword>
<evidence type="ECO:0000256" key="5">
    <source>
        <dbReference type="ARBA" id="ARBA00022490"/>
    </source>
</evidence>
<evidence type="ECO:0000256" key="12">
    <source>
        <dbReference type="ARBA" id="ARBA00023136"/>
    </source>
</evidence>
<reference evidence="19" key="1">
    <citation type="submission" date="2025-08" db="UniProtKB">
        <authorList>
            <consortium name="Ensembl"/>
        </authorList>
    </citation>
    <scope>IDENTIFICATION</scope>
</reference>
<accession>A0A8C1W564</accession>
<evidence type="ECO:0000256" key="1">
    <source>
        <dbReference type="ARBA" id="ARBA00004236"/>
    </source>
</evidence>
<dbReference type="GO" id="GO:0005886">
    <property type="term" value="C:plasma membrane"/>
    <property type="evidence" value="ECO:0007669"/>
    <property type="project" value="UniProtKB-SubCell"/>
</dbReference>
<evidence type="ECO:0000256" key="17">
    <source>
        <dbReference type="SAM" id="MobiDB-lite"/>
    </source>
</evidence>
<dbReference type="Pfam" id="PF00569">
    <property type="entry name" value="ZZ"/>
    <property type="match status" value="1"/>
</dbReference>
<dbReference type="Gene3D" id="1.10.238.10">
    <property type="entry name" value="EF-hand"/>
    <property type="match status" value="2"/>
</dbReference>
<sequence length="679" mass="76609">KIEESGSYSSAMADRRQLFAEMRALDLDSIRLATYRTACKLRFIQKRCNLHLVDIWNIIEVFRENRLNSMDLNTEFSVSHLQAILSTIYYQLNKRLPTTHQINVDQSISYLLNFLLAAYDSEGVGKISVFVVKVALAALCGGKILDKLRYVFSQISDPNGVMIYSQFDQFLREVLKLPMTVFEGPSFGYTEQSTRTCFPQEKKVSLNVFLDTFMSDPPPQCLVWLPLMHRLANVENVFHPVECSYCHSQSMMGFRYRCQQCDNYQLCQECFWRGHASGSHSNQHQMKEYMSWKSPAKKLSDALSKSLSCASGREPPYPTLSEASEKPLNLTHVVPPRPVTSGNEYILSHSMPSSGNPYSSKTVPADISLCLDSNKQQRQLIAELENKNKEILQEIQRLRQQHEEASQPPLDKSQQNPTLLAELRLLRQRKEELEQRMSSLQDSRRELMVQLEQLMLLLKNQGPGPSPRSSPSHTSNTSIQSVSGNTTPIPMPVQSTSSNTTPSQTPQDSLMGLGGEVQQAFAQGSRRNFRNDLLVAADSITNTMSSLVKELNSGNIGFIHIFDSNYRMSHSDVQPCLEAGSETDSISDLTFPTSDVLHARSSPRSGAAGKLESGDFYGHDLEKQLNRELKMEQDIKNVLVRHLNMHKSPQQTFQSKNSNAEVTSASVQMNMCTRAEFCM</sequence>
<keyword evidence="11 16" id="KW-0175">Coiled coil</keyword>
<dbReference type="InterPro" id="IPR017432">
    <property type="entry name" value="Distrobrevin"/>
</dbReference>
<dbReference type="InterPro" id="IPR050774">
    <property type="entry name" value="KCMF1/Dystrophin"/>
</dbReference>
<dbReference type="FunFam" id="1.10.238.10:FF:000016">
    <property type="entry name" value="Dystrobrevin alpha"/>
    <property type="match status" value="1"/>
</dbReference>
<dbReference type="PANTHER" id="PTHR12268:SF19">
    <property type="entry name" value="DYSTROBREVIN ALPHA"/>
    <property type="match status" value="1"/>
</dbReference>
<dbReference type="CDD" id="cd02334">
    <property type="entry name" value="ZZ_dystrophin"/>
    <property type="match status" value="1"/>
</dbReference>
<dbReference type="PIRSF" id="PIRSF038204">
    <property type="entry name" value="Distrobrevin"/>
    <property type="match status" value="1"/>
</dbReference>
<dbReference type="Pfam" id="PF09069">
    <property type="entry name" value="EF-hand_3"/>
    <property type="match status" value="1"/>
</dbReference>
<keyword evidence="12" id="KW-0472">Membrane</keyword>
<evidence type="ECO:0000259" key="18">
    <source>
        <dbReference type="PROSITE" id="PS50135"/>
    </source>
</evidence>